<evidence type="ECO:0000313" key="8">
    <source>
        <dbReference type="Proteomes" id="UP000659654"/>
    </source>
</evidence>
<proteinExistence type="predicted"/>
<dbReference type="eggNOG" id="KOG2163">
    <property type="taxonomic scope" value="Eukaryota"/>
</dbReference>
<evidence type="ECO:0000259" key="2">
    <source>
        <dbReference type="Pfam" id="PF20665"/>
    </source>
</evidence>
<feature type="coiled-coil region" evidence="1">
    <location>
        <begin position="20"/>
        <end position="81"/>
    </location>
</feature>
<dbReference type="Proteomes" id="UP000659654">
    <property type="component" value="Unassembled WGS sequence"/>
</dbReference>
<reference evidence="9" key="1">
    <citation type="submission" date="2016-11" db="UniProtKB">
        <authorList>
            <consortium name="WormBaseParasite"/>
        </authorList>
    </citation>
    <scope>IDENTIFICATION</scope>
</reference>
<dbReference type="Gene3D" id="1.10.357.150">
    <property type="match status" value="1"/>
</dbReference>
<evidence type="ECO:0000259" key="3">
    <source>
        <dbReference type="Pfam" id="PF20666"/>
    </source>
</evidence>
<evidence type="ECO:0000256" key="1">
    <source>
        <dbReference type="SAM" id="Coils"/>
    </source>
</evidence>
<dbReference type="InterPro" id="IPR048344">
    <property type="entry name" value="Zw10_middle"/>
</dbReference>
<dbReference type="SMR" id="A0A1I7RHN1"/>
<dbReference type="Pfam" id="PF22766">
    <property type="entry name" value="ZW10_C2"/>
    <property type="match status" value="1"/>
</dbReference>
<dbReference type="InterPro" id="IPR046362">
    <property type="entry name" value="Zw10/DSL1_C_sf"/>
</dbReference>
<reference evidence="6" key="2">
    <citation type="submission" date="2020-08" db="EMBL/GenBank/DDBJ databases">
        <authorList>
            <person name="Kikuchi T."/>
        </authorList>
    </citation>
    <scope>NUCLEOTIDE SEQUENCE</scope>
    <source>
        <strain evidence="5">Ka4C1</strain>
    </source>
</reference>
<accession>A0A1I7RHN1</accession>
<evidence type="ECO:0000259" key="4">
    <source>
        <dbReference type="Pfam" id="PF22766"/>
    </source>
</evidence>
<dbReference type="EMBL" id="CAJFCV020000004">
    <property type="protein sequence ID" value="CAG9115568.1"/>
    <property type="molecule type" value="Genomic_DNA"/>
</dbReference>
<dbReference type="Proteomes" id="UP000095284">
    <property type="component" value="Unplaced"/>
</dbReference>
<organism evidence="7 9">
    <name type="scientific">Bursaphelenchus xylophilus</name>
    <name type="common">Pinewood nematode worm</name>
    <name type="synonym">Aphelenchoides xylophilus</name>
    <dbReference type="NCBI Taxonomy" id="6326"/>
    <lineage>
        <taxon>Eukaryota</taxon>
        <taxon>Metazoa</taxon>
        <taxon>Ecdysozoa</taxon>
        <taxon>Nematoda</taxon>
        <taxon>Chromadorea</taxon>
        <taxon>Rhabditida</taxon>
        <taxon>Tylenchina</taxon>
        <taxon>Tylenchomorpha</taxon>
        <taxon>Aphelenchoidea</taxon>
        <taxon>Aphelenchoididae</taxon>
        <taxon>Bursaphelenchus</taxon>
    </lineage>
</organism>
<dbReference type="PANTHER" id="PTHR12205">
    <property type="entry name" value="CENTROMERE/KINETOCHORE PROTEIN ZW10"/>
    <property type="match status" value="1"/>
</dbReference>
<feature type="domain" description="Centromere/kinetochore protein zw10 middle" evidence="2">
    <location>
        <begin position="196"/>
        <end position="391"/>
    </location>
</feature>
<dbReference type="WBParaSite" id="BXY_0020900.1">
    <property type="protein sequence ID" value="BXY_0020900.1"/>
    <property type="gene ID" value="BXY_0020900"/>
</dbReference>
<keyword evidence="8" id="KW-1185">Reference proteome</keyword>
<evidence type="ECO:0000313" key="7">
    <source>
        <dbReference type="Proteomes" id="UP000095284"/>
    </source>
</evidence>
<sequence length="745" mass="85220">MMVNNDDVFGMSTAAREREIAILERTIEDSTREVQKLAGDNFLYINDILKSCSDLETAKSLQKLDDLVSKLQKQVTEAAKKLEAPSLSGKIDVIRGIEKRLERFSELRTAIRSLNTDFSQLTSYRDYALKLKNMKGYKDVITLSRYDLKDDYPEEDIMVKFNAEVDLEIERFKKYLEGIFDTFIVITKDVENLNKTTLIINSEDPTLICDCLDSLTVLHAFDEKFKELSTVIWTDFCEVLMNSVDPDQQITITTEGPLRKRFVSESKPKRGEKQNVQKLIISLENFFENLSDVLKDIRIGESLVLLIGREIGGRLIETLVIRCSAASVSIKKTDEEKLKKLKGMIKQFDDRMRELHFFDDRMSAESVLNRSNRLFVNQRCRAFLAAARNLIAKPYIDLVEVFRSPKPSDPELEKLSKDLGHLKINTTDLTKEEGLRLFELQKCKISDSVYKLVLLLKSLFDLAFETKEQLEAVNFFQAALLIIDTFLVSTPRLHQQALLSVPQTSAIFYNNCQYLFHNLFVFKIECEQKLAGQSNIKSEDLNFTKQFKELRSSGLKFLDQQINSVKRNLSVALNEDNLFVNIDASEGNRERVEKTLNGCVMELNRLRSVWSEVMSDSVLSISMGVLVAHLLSLLSKAILSKEDITMTDAESMAVLFSEVMRKSRKLMTMNGAEGIHSICHREYVRLEEVIFVLNGNLNNVSNRWCNGKGTLAEYLKAFEVRGLVCALFQNTDKRSALLDQIKNPE</sequence>
<dbReference type="PANTHER" id="PTHR12205:SF0">
    <property type="entry name" value="CENTROMERE_KINETOCHORE PROTEIN ZW10 HOMOLOG"/>
    <property type="match status" value="1"/>
</dbReference>
<feature type="domain" description="Centromere/kinetochore protein zw10 C-terminal" evidence="3">
    <location>
        <begin position="438"/>
        <end position="570"/>
    </location>
</feature>
<dbReference type="GO" id="GO:0007094">
    <property type="term" value="P:mitotic spindle assembly checkpoint signaling"/>
    <property type="evidence" value="ECO:0007669"/>
    <property type="project" value="TreeGrafter"/>
</dbReference>
<dbReference type="GO" id="GO:0005737">
    <property type="term" value="C:cytoplasm"/>
    <property type="evidence" value="ECO:0007669"/>
    <property type="project" value="GOC"/>
</dbReference>
<feature type="domain" description="ZW10 C-terminal helical" evidence="4">
    <location>
        <begin position="594"/>
        <end position="741"/>
    </location>
</feature>
<name>A0A1I7RHN1_BURXY</name>
<dbReference type="Proteomes" id="UP000582659">
    <property type="component" value="Unassembled WGS sequence"/>
</dbReference>
<dbReference type="Pfam" id="PF20666">
    <property type="entry name" value="ZW10_C"/>
    <property type="match status" value="1"/>
</dbReference>
<dbReference type="InterPro" id="IPR055148">
    <property type="entry name" value="ZW10_C_2"/>
</dbReference>
<dbReference type="GO" id="GO:1990423">
    <property type="term" value="C:RZZ complex"/>
    <property type="evidence" value="ECO:0007669"/>
    <property type="project" value="TreeGrafter"/>
</dbReference>
<gene>
    <name evidence="5" type="ORF">BXYJ_LOCUS8930</name>
</gene>
<keyword evidence="1" id="KW-0175">Coiled coil</keyword>
<dbReference type="AlphaFoldDB" id="A0A1I7RHN1"/>
<dbReference type="EMBL" id="CAJFDI010000004">
    <property type="protein sequence ID" value="CAD5226208.1"/>
    <property type="molecule type" value="Genomic_DNA"/>
</dbReference>
<dbReference type="OrthoDB" id="534815at2759"/>
<evidence type="ECO:0000313" key="5">
    <source>
        <dbReference type="EMBL" id="CAD5226208.1"/>
    </source>
</evidence>
<protein>
    <submittedName>
        <fullName evidence="5">(pine wood nematode) hypothetical protein</fullName>
    </submittedName>
</protein>
<evidence type="ECO:0000313" key="6">
    <source>
        <dbReference type="EMBL" id="CAG9115568.1"/>
    </source>
</evidence>
<evidence type="ECO:0000313" key="9">
    <source>
        <dbReference type="WBParaSite" id="BXY_0020900.1"/>
    </source>
</evidence>
<dbReference type="InterPro" id="IPR048343">
    <property type="entry name" value="ZW10_C"/>
</dbReference>
<dbReference type="Pfam" id="PF20665">
    <property type="entry name" value="Zw10_middle"/>
    <property type="match status" value="1"/>
</dbReference>
<dbReference type="GO" id="GO:0006888">
    <property type="term" value="P:endoplasmic reticulum to Golgi vesicle-mediated transport"/>
    <property type="evidence" value="ECO:0007669"/>
    <property type="project" value="TreeGrafter"/>
</dbReference>